<dbReference type="SUPFAM" id="SSF53659">
    <property type="entry name" value="Isocitrate/Isopropylmalate dehydrogenase-like"/>
    <property type="match status" value="1"/>
</dbReference>
<accession>A0A964V383</accession>
<keyword evidence="10 18" id="KW-0479">Metal-binding</keyword>
<feature type="domain" description="Isopropylmalate dehydrogenase-like" evidence="19">
    <location>
        <begin position="1"/>
        <end position="298"/>
    </location>
</feature>
<dbReference type="GO" id="GO:0000287">
    <property type="term" value="F:magnesium ion binding"/>
    <property type="evidence" value="ECO:0007669"/>
    <property type="project" value="InterPro"/>
</dbReference>
<dbReference type="EC" id="1.1.1.85" evidence="6 16"/>
<reference evidence="20" key="1">
    <citation type="submission" date="2018-10" db="EMBL/GenBank/DDBJ databases">
        <title>Iterative Subtractive Binning of Freshwater Chronoseries Metagenomes Recovers Nearly Complete Genomes from over Four Hundred Novel Species.</title>
        <authorList>
            <person name="Rodriguez-R L.M."/>
            <person name="Tsementzi D."/>
            <person name="Luo C."/>
            <person name="Konstantinidis K.T."/>
        </authorList>
    </citation>
    <scope>NUCLEOTIDE SEQUENCE</scope>
    <source>
        <strain evidence="20">WB7_6_001</strain>
    </source>
</reference>
<evidence type="ECO:0000256" key="7">
    <source>
        <dbReference type="ARBA" id="ARBA00019276"/>
    </source>
</evidence>
<keyword evidence="9" id="KW-0028">Amino-acid biosynthesis</keyword>
<comment type="pathway">
    <text evidence="3 18">Amino-acid biosynthesis; L-leucine biosynthesis; L-leucine from 3-methyl-2-oxobutanoate: step 3/4.</text>
</comment>
<organism evidence="20 21">
    <name type="scientific">Candidatus Fonsibacter lacus</name>
    <dbReference type="NCBI Taxonomy" id="2576439"/>
    <lineage>
        <taxon>Bacteria</taxon>
        <taxon>Pseudomonadati</taxon>
        <taxon>Pseudomonadota</taxon>
        <taxon>Alphaproteobacteria</taxon>
        <taxon>Candidatus Pelagibacterales</taxon>
        <taxon>Candidatus Pelagibacterales incertae sedis</taxon>
        <taxon>Candidatus Fonsibacter</taxon>
    </lineage>
</organism>
<evidence type="ECO:0000256" key="6">
    <source>
        <dbReference type="ARBA" id="ARBA00013101"/>
    </source>
</evidence>
<dbReference type="GO" id="GO:0009098">
    <property type="term" value="P:L-leucine biosynthetic process"/>
    <property type="evidence" value="ECO:0007669"/>
    <property type="project" value="UniProtKB-UniRule"/>
</dbReference>
<comment type="catalytic activity">
    <reaction evidence="1 18">
        <text>(2R,3S)-3-isopropylmalate + NAD(+) = 4-methyl-2-oxopentanoate + CO2 + NADH</text>
        <dbReference type="Rhea" id="RHEA:32271"/>
        <dbReference type="ChEBI" id="CHEBI:16526"/>
        <dbReference type="ChEBI" id="CHEBI:17865"/>
        <dbReference type="ChEBI" id="CHEBI:35121"/>
        <dbReference type="ChEBI" id="CHEBI:57540"/>
        <dbReference type="ChEBI" id="CHEBI:57945"/>
        <dbReference type="EC" id="1.1.1.85"/>
    </reaction>
</comment>
<keyword evidence="12 17" id="KW-0560">Oxidoreductase</keyword>
<evidence type="ECO:0000256" key="2">
    <source>
        <dbReference type="ARBA" id="ARBA00001936"/>
    </source>
</evidence>
<evidence type="ECO:0000256" key="4">
    <source>
        <dbReference type="ARBA" id="ARBA00008319"/>
    </source>
</evidence>
<evidence type="ECO:0000256" key="17">
    <source>
        <dbReference type="RuleBase" id="RU004443"/>
    </source>
</evidence>
<dbReference type="SMART" id="SM01329">
    <property type="entry name" value="Iso_dh"/>
    <property type="match status" value="1"/>
</dbReference>
<name>A0A964V383_9PROT</name>
<dbReference type="FunFam" id="3.40.718.10:FF:000006">
    <property type="entry name" value="3-isopropylmalate dehydrogenase"/>
    <property type="match status" value="1"/>
</dbReference>
<feature type="non-terminal residue" evidence="20">
    <location>
        <position position="1"/>
    </location>
</feature>
<evidence type="ECO:0000256" key="18">
    <source>
        <dbReference type="RuleBase" id="RU004445"/>
    </source>
</evidence>
<dbReference type="PANTHER" id="PTHR42979:SF1">
    <property type="entry name" value="3-ISOPROPYLMALATE DEHYDROGENASE"/>
    <property type="match status" value="1"/>
</dbReference>
<dbReference type="InterPro" id="IPR004429">
    <property type="entry name" value="Isopropylmalate_DH"/>
</dbReference>
<evidence type="ECO:0000256" key="14">
    <source>
        <dbReference type="ARBA" id="ARBA00023211"/>
    </source>
</evidence>
<comment type="cofactor">
    <cofactor evidence="18">
        <name>Mg(2+)</name>
        <dbReference type="ChEBI" id="CHEBI:18420"/>
    </cofactor>
    <cofactor evidence="18">
        <name>Mn(2+)</name>
        <dbReference type="ChEBI" id="CHEBI:29035"/>
    </cofactor>
    <text evidence="18">Binds 1 Mg(2+) or Mn(2+) ion per subunit.</text>
</comment>
<keyword evidence="11" id="KW-0460">Magnesium</keyword>
<sequence>KIIVWFNKNKSADFDITEELAGGISFDKHGTPITDKVMDIALASDAVLLGAVGGPKWDKLEFSKRPERALLRLRKDLELFANLRPAICFKELANASTLKPEVVSDLDIMIVRELTGGIYFGTPRGVEKLSNGEKKGTNTHTYTTSEIQRVARVAFELARKRNNKVTSCEKSNVMEAGLLWREEVEELHKKEFKDVELSHMLADNCAMQLVRNPKQFDVIVTDNLFGDMLSDEAGMLTGSLGMLPSASLSGKNKDGKFKSMYEPCHGSAPDIAGKNIANQDIMEKGQKKVSTSEMGDLVISKLK</sequence>
<comment type="subunit">
    <text evidence="5 18">Homodimer.</text>
</comment>
<dbReference type="PANTHER" id="PTHR42979">
    <property type="entry name" value="3-ISOPROPYLMALATE DEHYDROGENASE"/>
    <property type="match status" value="1"/>
</dbReference>
<evidence type="ECO:0000256" key="15">
    <source>
        <dbReference type="ARBA" id="ARBA00023304"/>
    </source>
</evidence>
<evidence type="ECO:0000256" key="3">
    <source>
        <dbReference type="ARBA" id="ARBA00004762"/>
    </source>
</evidence>
<keyword evidence="8 18" id="KW-0432">Leucine biosynthesis</keyword>
<dbReference type="AlphaFoldDB" id="A0A964V383"/>
<comment type="cofactor">
    <cofactor evidence="2">
        <name>Mn(2+)</name>
        <dbReference type="ChEBI" id="CHEBI:29035"/>
    </cofactor>
</comment>
<dbReference type="GO" id="GO:0005829">
    <property type="term" value="C:cytosol"/>
    <property type="evidence" value="ECO:0007669"/>
    <property type="project" value="TreeGrafter"/>
</dbReference>
<comment type="caution">
    <text evidence="20">The sequence shown here is derived from an EMBL/GenBank/DDBJ whole genome shotgun (WGS) entry which is preliminary data.</text>
</comment>
<comment type="similarity">
    <text evidence="4">Belongs to the isocitrate and isopropylmalate dehydrogenases family. LeuB type 1 subfamily.</text>
</comment>
<keyword evidence="14" id="KW-0464">Manganese</keyword>
<comment type="function">
    <text evidence="18">Catalyzes the oxidation of 3-carboxy-2-hydroxy-4-methylpentanoate (3-isopropylmalate) to 3-carboxy-4-methyl-2-oxopentanoate. The product decarboxylates to 4-methyl-2 oxopentanoate.</text>
</comment>
<gene>
    <name evidence="20" type="primary">leuB</name>
    <name evidence="20" type="ORF">EBV32_04675</name>
</gene>
<dbReference type="InterPro" id="IPR019818">
    <property type="entry name" value="IsoCit/isopropylmalate_DH_CS"/>
</dbReference>
<evidence type="ECO:0000259" key="19">
    <source>
        <dbReference type="SMART" id="SM01329"/>
    </source>
</evidence>
<proteinExistence type="inferred from homology"/>
<evidence type="ECO:0000256" key="11">
    <source>
        <dbReference type="ARBA" id="ARBA00022842"/>
    </source>
</evidence>
<evidence type="ECO:0000256" key="10">
    <source>
        <dbReference type="ARBA" id="ARBA00022723"/>
    </source>
</evidence>
<dbReference type="Pfam" id="PF00180">
    <property type="entry name" value="Iso_dh"/>
    <property type="match status" value="1"/>
</dbReference>
<dbReference type="InterPro" id="IPR024084">
    <property type="entry name" value="IsoPropMal-DH-like_dom"/>
</dbReference>
<evidence type="ECO:0000256" key="8">
    <source>
        <dbReference type="ARBA" id="ARBA00022430"/>
    </source>
</evidence>
<evidence type="ECO:0000256" key="13">
    <source>
        <dbReference type="ARBA" id="ARBA00023027"/>
    </source>
</evidence>
<evidence type="ECO:0000313" key="20">
    <source>
        <dbReference type="EMBL" id="NBN88361.1"/>
    </source>
</evidence>
<dbReference type="Proteomes" id="UP000713222">
    <property type="component" value="Unassembled WGS sequence"/>
</dbReference>
<keyword evidence="15 18" id="KW-0100">Branched-chain amino acid biosynthesis</keyword>
<evidence type="ECO:0000313" key="21">
    <source>
        <dbReference type="Proteomes" id="UP000713222"/>
    </source>
</evidence>
<evidence type="ECO:0000256" key="5">
    <source>
        <dbReference type="ARBA" id="ARBA00011738"/>
    </source>
</evidence>
<evidence type="ECO:0000256" key="9">
    <source>
        <dbReference type="ARBA" id="ARBA00022605"/>
    </source>
</evidence>
<evidence type="ECO:0000256" key="1">
    <source>
        <dbReference type="ARBA" id="ARBA00000624"/>
    </source>
</evidence>
<evidence type="ECO:0000256" key="16">
    <source>
        <dbReference type="NCBIfam" id="TIGR00169"/>
    </source>
</evidence>
<dbReference type="PROSITE" id="PS00470">
    <property type="entry name" value="IDH_IMDH"/>
    <property type="match status" value="1"/>
</dbReference>
<dbReference type="EMBL" id="RGET01000102">
    <property type="protein sequence ID" value="NBN88361.1"/>
    <property type="molecule type" value="Genomic_DNA"/>
</dbReference>
<dbReference type="Gene3D" id="3.40.718.10">
    <property type="entry name" value="Isopropylmalate Dehydrogenase"/>
    <property type="match status" value="1"/>
</dbReference>
<protein>
    <recommendedName>
        <fullName evidence="7 16">3-isopropylmalate dehydrogenase</fullName>
        <ecNumber evidence="6 16">1.1.1.85</ecNumber>
    </recommendedName>
</protein>
<dbReference type="GO" id="GO:0051287">
    <property type="term" value="F:NAD binding"/>
    <property type="evidence" value="ECO:0007669"/>
    <property type="project" value="InterPro"/>
</dbReference>
<keyword evidence="13 18" id="KW-0520">NAD</keyword>
<dbReference type="NCBIfam" id="TIGR00169">
    <property type="entry name" value="leuB"/>
    <property type="match status" value="1"/>
</dbReference>
<evidence type="ECO:0000256" key="12">
    <source>
        <dbReference type="ARBA" id="ARBA00023002"/>
    </source>
</evidence>
<dbReference type="GO" id="GO:0003862">
    <property type="term" value="F:3-isopropylmalate dehydrogenase activity"/>
    <property type="evidence" value="ECO:0007669"/>
    <property type="project" value="UniProtKB-UniRule"/>
</dbReference>